<feature type="transmembrane region" description="Helical" evidence="9">
    <location>
        <begin position="53"/>
        <end position="73"/>
    </location>
</feature>
<dbReference type="Gene3D" id="3.40.50.300">
    <property type="entry name" value="P-loop containing nucleotide triphosphate hydrolases"/>
    <property type="match status" value="1"/>
</dbReference>
<dbReference type="Pfam" id="PF00664">
    <property type="entry name" value="ABC_membrane"/>
    <property type="match status" value="1"/>
</dbReference>
<evidence type="ECO:0000256" key="8">
    <source>
        <dbReference type="ARBA" id="ARBA00023136"/>
    </source>
</evidence>
<dbReference type="PROSITE" id="PS50929">
    <property type="entry name" value="ABC_TM1F"/>
    <property type="match status" value="1"/>
</dbReference>
<evidence type="ECO:0000259" key="11">
    <source>
        <dbReference type="PROSITE" id="PS50929"/>
    </source>
</evidence>
<dbReference type="PANTHER" id="PTHR43394">
    <property type="entry name" value="ATP-DEPENDENT PERMEASE MDL1, MITOCHONDRIAL"/>
    <property type="match status" value="1"/>
</dbReference>
<dbReference type="PROSITE" id="PS50893">
    <property type="entry name" value="ABC_TRANSPORTER_2"/>
    <property type="match status" value="1"/>
</dbReference>
<dbReference type="FunFam" id="3.40.50.300:FF:000854">
    <property type="entry name" value="Multidrug ABC transporter ATP-binding protein"/>
    <property type="match status" value="1"/>
</dbReference>
<accession>A0A7G1G1L3</accession>
<evidence type="ECO:0000256" key="6">
    <source>
        <dbReference type="ARBA" id="ARBA00022840"/>
    </source>
</evidence>
<dbReference type="GO" id="GO:0005524">
    <property type="term" value="F:ATP binding"/>
    <property type="evidence" value="ECO:0007669"/>
    <property type="project" value="UniProtKB-KW"/>
</dbReference>
<dbReference type="Pfam" id="PF00005">
    <property type="entry name" value="ABC_tran"/>
    <property type="match status" value="1"/>
</dbReference>
<feature type="transmembrane region" description="Helical" evidence="9">
    <location>
        <begin position="159"/>
        <end position="177"/>
    </location>
</feature>
<sequence length="567" mass="65132">MKNKSFANIFKYSKKYIKIQFFLLIPTVIAVLFPLIRPIVIKQFIDNILNKDIKIILSYVFLLLGIVVVERLINFFSNNLLYKTINNISSKEKVSLFKKIFKLSLKDLKKYTSGDILSRVLQDTDELSQTISIVYLVIFANILQLISAAFLLFSFSYKLAIIAYSTLPLFYITSKLFDKKIKNSSINERKTNSVLIESFREKLSGFKTIIGFSKKDHFLNQFEDDSIKDKNAKNKLIFYTRAQDEFISFIYNLIPILILGIGGLLVQRKEISLGTLIAFYSYIGWLNHPIQMLSNIVISVKKSKETLKRIEEIYNLPEDEHNGNDLLESIKNIELKNISFSYEDKEIIKNINLNIVSNNKYSIVGESGSGKSTLLNLLPLFYKDFSGNIFINNKNIKEYDINSLHKKILYVSQNEFILNDTLKENIFFGDTFSEKDIKKAIEYSCINDFLPELEDGMKTVLGENGSNLSDGQKQRITIARAIIRKPDLLILDESTNAIDSKTEEKIFDSISKIIPTIIIISHRLSTIKKAENIIIINDGKVLSKGSHKDLLENCKEYSRNIESQLLH</sequence>
<keyword evidence="13" id="KW-1185">Reference proteome</keyword>
<keyword evidence="6 12" id="KW-0067">ATP-binding</keyword>
<proteinExistence type="predicted"/>
<dbReference type="InterPro" id="IPR003439">
    <property type="entry name" value="ABC_transporter-like_ATP-bd"/>
</dbReference>
<reference evidence="12 13" key="1">
    <citation type="submission" date="2018-06" db="EMBL/GenBank/DDBJ databases">
        <title>Genome sequencing of Oceanotoga sp. sy52.</title>
        <authorList>
            <person name="Mori K."/>
        </authorList>
    </citation>
    <scope>NUCLEOTIDE SEQUENCE [LARGE SCALE GENOMIC DNA]</scope>
    <source>
        <strain evidence="13">sy52</strain>
    </source>
</reference>
<keyword evidence="7 9" id="KW-1133">Transmembrane helix</keyword>
<evidence type="ECO:0000313" key="12">
    <source>
        <dbReference type="EMBL" id="BBE30068.1"/>
    </source>
</evidence>
<dbReference type="Proteomes" id="UP000516361">
    <property type="component" value="Chromosome"/>
</dbReference>
<dbReference type="InterPro" id="IPR039421">
    <property type="entry name" value="Type_1_exporter"/>
</dbReference>
<dbReference type="InterPro" id="IPR027417">
    <property type="entry name" value="P-loop_NTPase"/>
</dbReference>
<dbReference type="PANTHER" id="PTHR43394:SF1">
    <property type="entry name" value="ATP-BINDING CASSETTE SUB-FAMILY B MEMBER 10, MITOCHONDRIAL"/>
    <property type="match status" value="1"/>
</dbReference>
<keyword evidence="2" id="KW-0813">Transport</keyword>
<dbReference type="AlphaFoldDB" id="A0A7G1G1L3"/>
<evidence type="ECO:0000256" key="1">
    <source>
        <dbReference type="ARBA" id="ARBA00004651"/>
    </source>
</evidence>
<dbReference type="SUPFAM" id="SSF90123">
    <property type="entry name" value="ABC transporter transmembrane region"/>
    <property type="match status" value="1"/>
</dbReference>
<feature type="domain" description="ABC transporter" evidence="10">
    <location>
        <begin position="333"/>
        <end position="563"/>
    </location>
</feature>
<feature type="domain" description="ABC transmembrane type-1" evidence="11">
    <location>
        <begin position="27"/>
        <end position="302"/>
    </location>
</feature>
<gene>
    <name evidence="12" type="ORF">OSSY52_02090</name>
</gene>
<keyword evidence="4 9" id="KW-0812">Transmembrane</keyword>
<evidence type="ECO:0000256" key="4">
    <source>
        <dbReference type="ARBA" id="ARBA00022692"/>
    </source>
</evidence>
<dbReference type="SUPFAM" id="SSF52540">
    <property type="entry name" value="P-loop containing nucleoside triphosphate hydrolases"/>
    <property type="match status" value="1"/>
</dbReference>
<evidence type="ECO:0000256" key="5">
    <source>
        <dbReference type="ARBA" id="ARBA00022741"/>
    </source>
</evidence>
<dbReference type="GO" id="GO:0005886">
    <property type="term" value="C:plasma membrane"/>
    <property type="evidence" value="ECO:0007669"/>
    <property type="project" value="UniProtKB-SubCell"/>
</dbReference>
<dbReference type="RefSeq" id="WP_190615203.1">
    <property type="nucleotide sequence ID" value="NZ_AP018712.1"/>
</dbReference>
<feature type="transmembrane region" description="Helical" evidence="9">
    <location>
        <begin position="21"/>
        <end position="41"/>
    </location>
</feature>
<evidence type="ECO:0000256" key="7">
    <source>
        <dbReference type="ARBA" id="ARBA00022989"/>
    </source>
</evidence>
<dbReference type="CDD" id="cd07346">
    <property type="entry name" value="ABC_6TM_exporters"/>
    <property type="match status" value="1"/>
</dbReference>
<dbReference type="EMBL" id="AP018712">
    <property type="protein sequence ID" value="BBE30068.1"/>
    <property type="molecule type" value="Genomic_DNA"/>
</dbReference>
<evidence type="ECO:0000256" key="3">
    <source>
        <dbReference type="ARBA" id="ARBA00022475"/>
    </source>
</evidence>
<dbReference type="InterPro" id="IPR036640">
    <property type="entry name" value="ABC1_TM_sf"/>
</dbReference>
<evidence type="ECO:0000256" key="9">
    <source>
        <dbReference type="SAM" id="Phobius"/>
    </source>
</evidence>
<evidence type="ECO:0000256" key="2">
    <source>
        <dbReference type="ARBA" id="ARBA00022448"/>
    </source>
</evidence>
<dbReference type="InParanoid" id="A0A7G1G1L3"/>
<comment type="subcellular location">
    <subcellularLocation>
        <location evidence="1">Cell membrane</location>
        <topology evidence="1">Multi-pass membrane protein</topology>
    </subcellularLocation>
</comment>
<feature type="transmembrane region" description="Helical" evidence="9">
    <location>
        <begin position="133"/>
        <end position="153"/>
    </location>
</feature>
<name>A0A7G1G1L3_9BACT</name>
<dbReference type="KEGG" id="ocy:OSSY52_02090"/>
<evidence type="ECO:0000259" key="10">
    <source>
        <dbReference type="PROSITE" id="PS50893"/>
    </source>
</evidence>
<keyword evidence="3" id="KW-1003">Cell membrane</keyword>
<keyword evidence="5" id="KW-0547">Nucleotide-binding</keyword>
<dbReference type="GO" id="GO:0015421">
    <property type="term" value="F:ABC-type oligopeptide transporter activity"/>
    <property type="evidence" value="ECO:0007669"/>
    <property type="project" value="TreeGrafter"/>
</dbReference>
<organism evidence="12 13">
    <name type="scientific">Tepiditoga spiralis</name>
    <dbReference type="NCBI Taxonomy" id="2108365"/>
    <lineage>
        <taxon>Bacteria</taxon>
        <taxon>Thermotogati</taxon>
        <taxon>Thermotogota</taxon>
        <taxon>Thermotogae</taxon>
        <taxon>Petrotogales</taxon>
        <taxon>Petrotogaceae</taxon>
        <taxon>Tepiditoga</taxon>
    </lineage>
</organism>
<protein>
    <submittedName>
        <fullName evidence="12">ABC transporter ATP-binding protein</fullName>
    </submittedName>
</protein>
<dbReference type="Gene3D" id="1.20.1560.10">
    <property type="entry name" value="ABC transporter type 1, transmembrane domain"/>
    <property type="match status" value="1"/>
</dbReference>
<dbReference type="InterPro" id="IPR011527">
    <property type="entry name" value="ABC1_TM_dom"/>
</dbReference>
<dbReference type="InterPro" id="IPR003593">
    <property type="entry name" value="AAA+_ATPase"/>
</dbReference>
<evidence type="ECO:0000313" key="13">
    <source>
        <dbReference type="Proteomes" id="UP000516361"/>
    </source>
</evidence>
<dbReference type="GO" id="GO:0016887">
    <property type="term" value="F:ATP hydrolysis activity"/>
    <property type="evidence" value="ECO:0007669"/>
    <property type="project" value="InterPro"/>
</dbReference>
<dbReference type="SMART" id="SM00382">
    <property type="entry name" value="AAA"/>
    <property type="match status" value="1"/>
</dbReference>
<feature type="transmembrane region" description="Helical" evidence="9">
    <location>
        <begin position="246"/>
        <end position="265"/>
    </location>
</feature>
<keyword evidence="8 9" id="KW-0472">Membrane</keyword>